<gene>
    <name evidence="2" type="ORF">ERUC_LOCUS21659</name>
</gene>
<name>A0ABC8KBQ0_ERUVS</name>
<comment type="caution">
    <text evidence="2">The sequence shown here is derived from an EMBL/GenBank/DDBJ whole genome shotgun (WGS) entry which is preliminary data.</text>
</comment>
<evidence type="ECO:0000313" key="2">
    <source>
        <dbReference type="EMBL" id="CAH8355904.1"/>
    </source>
</evidence>
<evidence type="ECO:0000256" key="1">
    <source>
        <dbReference type="SAM" id="Coils"/>
    </source>
</evidence>
<evidence type="ECO:0000313" key="3">
    <source>
        <dbReference type="Proteomes" id="UP001642260"/>
    </source>
</evidence>
<dbReference type="Gene3D" id="1.20.920.20">
    <property type="match status" value="1"/>
</dbReference>
<dbReference type="EMBL" id="CAKOAT010213599">
    <property type="protein sequence ID" value="CAH8355904.1"/>
    <property type="molecule type" value="Genomic_DNA"/>
</dbReference>
<accession>A0ABC8KBQ0</accession>
<organism evidence="2 3">
    <name type="scientific">Eruca vesicaria subsp. sativa</name>
    <name type="common">Garden rocket</name>
    <name type="synonym">Eruca sativa</name>
    <dbReference type="NCBI Taxonomy" id="29727"/>
    <lineage>
        <taxon>Eukaryota</taxon>
        <taxon>Viridiplantae</taxon>
        <taxon>Streptophyta</taxon>
        <taxon>Embryophyta</taxon>
        <taxon>Tracheophyta</taxon>
        <taxon>Spermatophyta</taxon>
        <taxon>Magnoliopsida</taxon>
        <taxon>eudicotyledons</taxon>
        <taxon>Gunneridae</taxon>
        <taxon>Pentapetalae</taxon>
        <taxon>rosids</taxon>
        <taxon>malvids</taxon>
        <taxon>Brassicales</taxon>
        <taxon>Brassicaceae</taxon>
        <taxon>Brassiceae</taxon>
        <taxon>Eruca</taxon>
    </lineage>
</organism>
<feature type="coiled-coil region" evidence="1">
    <location>
        <begin position="115"/>
        <end position="191"/>
    </location>
</feature>
<dbReference type="Proteomes" id="UP001642260">
    <property type="component" value="Unassembled WGS sequence"/>
</dbReference>
<dbReference type="PANTHER" id="PTHR36068:SF1">
    <property type="entry name" value="OS01G0102500 PROTEIN"/>
    <property type="match status" value="1"/>
</dbReference>
<sequence length="219" mass="25235">MQIGMQRETAEESIYREKCLLVNDGLSWAKYMSISGSSEDEYDIIALQYTEDGLLSVDENREGHAAAFGDDIAVQAHGSDGMVEEENCVFFLPHKPRNEIIESPLFLFIKGTVEIETLQKQRSEFYEELRAKTEDILQMQDKINEASADTVALTEQINTLQHELDSLQMKKSETESELDRVKQEKSDFTNHIIDVIKHHYSKKLLTIRWERNTNRSTNS</sequence>
<dbReference type="AlphaFoldDB" id="A0ABC8KBQ0"/>
<protein>
    <submittedName>
        <fullName evidence="2">Uncharacterized protein</fullName>
    </submittedName>
</protein>
<reference evidence="2 3" key="1">
    <citation type="submission" date="2022-03" db="EMBL/GenBank/DDBJ databases">
        <authorList>
            <person name="Macdonald S."/>
            <person name="Ahmed S."/>
            <person name="Newling K."/>
        </authorList>
    </citation>
    <scope>NUCLEOTIDE SEQUENCE [LARGE SCALE GENOMIC DNA]</scope>
</reference>
<proteinExistence type="predicted"/>
<keyword evidence="3" id="KW-1185">Reference proteome</keyword>
<dbReference type="PANTHER" id="PTHR36068">
    <property type="entry name" value="OS01G0102500 PROTEIN"/>
    <property type="match status" value="1"/>
</dbReference>
<keyword evidence="1" id="KW-0175">Coiled coil</keyword>